<keyword evidence="3" id="KW-1185">Reference proteome</keyword>
<gene>
    <name evidence="2" type="ORF">V474_22785</name>
</gene>
<evidence type="ECO:0000313" key="2">
    <source>
        <dbReference type="EMBL" id="KMS53609.1"/>
    </source>
</evidence>
<organism evidence="2 3">
    <name type="scientific">Novosphingobium barchaimii LL02</name>
    <dbReference type="NCBI Taxonomy" id="1114963"/>
    <lineage>
        <taxon>Bacteria</taxon>
        <taxon>Pseudomonadati</taxon>
        <taxon>Pseudomonadota</taxon>
        <taxon>Alphaproteobacteria</taxon>
        <taxon>Sphingomonadales</taxon>
        <taxon>Sphingomonadaceae</taxon>
        <taxon>Novosphingobium</taxon>
    </lineage>
</organism>
<feature type="region of interest" description="Disordered" evidence="1">
    <location>
        <begin position="362"/>
        <end position="385"/>
    </location>
</feature>
<feature type="compositionally biased region" description="Basic and acidic residues" evidence="1">
    <location>
        <begin position="225"/>
        <end position="238"/>
    </location>
</feature>
<sequence length="385" mass="43294">MNDDLPEPLTPPDCDLRKFRDMPLDVGRLRDSDLLTEEEPEAIVAALLLWGAAWHQVPAASVPDNDRWLAKAAGYGRAIEAWIRIRAGALRGFLLCSDGRLYHKTVAEKANAAWDSRLKYEWTKAADRHRKSQKDLPEKDRSKFPDFEGWKLVRQSSVDIPAEIHGRSDGMEHAKTETGKTLGATQPVREGQNARKTEKQACSNGNGAHFQRKDPEIPLENALKGNDRNRNESIDKSPTDSFVGNAKDGNRSVEGDQPADPDKVFWDEAKKYLSPKRSAQIGKWVKDHGREAVADAIKLSKAENAIDPPAYISACLRNAKQRADATKDAKTVEDEAFNRRFPERILPEDEARVLMSDAEFDRWKSRQAAERRPPNETGAEQEHSE</sequence>
<evidence type="ECO:0008006" key="4">
    <source>
        <dbReference type="Google" id="ProtNLM"/>
    </source>
</evidence>
<dbReference type="RefSeq" id="WP_201786049.1">
    <property type="nucleotide sequence ID" value="NZ_KQ130455.1"/>
</dbReference>
<dbReference type="PATRIC" id="fig|1114963.3.peg.3396"/>
<feature type="region of interest" description="Disordered" evidence="1">
    <location>
        <begin position="161"/>
        <end position="262"/>
    </location>
</feature>
<dbReference type="Proteomes" id="UP000052268">
    <property type="component" value="Unassembled WGS sequence"/>
</dbReference>
<name>A0A0J7XPR2_9SPHN</name>
<evidence type="ECO:0000313" key="3">
    <source>
        <dbReference type="Proteomes" id="UP000052268"/>
    </source>
</evidence>
<comment type="caution">
    <text evidence="2">The sequence shown here is derived from an EMBL/GenBank/DDBJ whole genome shotgun (WGS) entry which is preliminary data.</text>
</comment>
<accession>A0A0J7XPR2</accession>
<feature type="compositionally biased region" description="Basic and acidic residues" evidence="1">
    <location>
        <begin position="248"/>
        <end position="262"/>
    </location>
</feature>
<evidence type="ECO:0000256" key="1">
    <source>
        <dbReference type="SAM" id="MobiDB-lite"/>
    </source>
</evidence>
<dbReference type="AlphaFoldDB" id="A0A0J7XPR2"/>
<protein>
    <recommendedName>
        <fullName evidence="4">DUF1376 domain-containing protein</fullName>
    </recommendedName>
</protein>
<reference evidence="2 3" key="1">
    <citation type="journal article" date="2015" name="G3 (Bethesda)">
        <title>Insights into Ongoing Evolution of the Hexachlorocyclohexane Catabolic Pathway from Comparative Genomics of Ten Sphingomonadaceae Strains.</title>
        <authorList>
            <person name="Pearce S.L."/>
            <person name="Oakeshott J.G."/>
            <person name="Pandey G."/>
        </authorList>
    </citation>
    <scope>NUCLEOTIDE SEQUENCE [LARGE SCALE GENOMIC DNA]</scope>
    <source>
        <strain evidence="2 3">LL02</strain>
    </source>
</reference>
<dbReference type="EMBL" id="JACU01000007">
    <property type="protein sequence ID" value="KMS53609.1"/>
    <property type="molecule type" value="Genomic_DNA"/>
</dbReference>
<proteinExistence type="predicted"/>
<feature type="compositionally biased region" description="Basic and acidic residues" evidence="1">
    <location>
        <begin position="162"/>
        <end position="178"/>
    </location>
</feature>